<protein>
    <recommendedName>
        <fullName evidence="4">Lipoprotein LpqB beta-propeller domain-containing protein</fullName>
    </recommendedName>
</protein>
<feature type="signal peptide" evidence="1">
    <location>
        <begin position="1"/>
        <end position="20"/>
    </location>
</feature>
<keyword evidence="3" id="KW-1185">Reference proteome</keyword>
<dbReference type="RefSeq" id="WP_193637619.1">
    <property type="nucleotide sequence ID" value="NZ_JADCSA010000005.1"/>
</dbReference>
<keyword evidence="1" id="KW-0732">Signal</keyword>
<dbReference type="Proteomes" id="UP000756387">
    <property type="component" value="Unassembled WGS sequence"/>
</dbReference>
<evidence type="ECO:0000313" key="3">
    <source>
        <dbReference type="Proteomes" id="UP000756387"/>
    </source>
</evidence>
<feature type="chain" id="PRO_5046857022" description="Lipoprotein LpqB beta-propeller domain-containing protein" evidence="1">
    <location>
        <begin position="21"/>
        <end position="288"/>
    </location>
</feature>
<evidence type="ECO:0008006" key="4">
    <source>
        <dbReference type="Google" id="ProtNLM"/>
    </source>
</evidence>
<dbReference type="EMBL" id="JADCSA010000005">
    <property type="protein sequence ID" value="MBE7324282.1"/>
    <property type="molecule type" value="Genomic_DNA"/>
</dbReference>
<evidence type="ECO:0000313" key="2">
    <source>
        <dbReference type="EMBL" id="MBE7324282.1"/>
    </source>
</evidence>
<name>A0ABR9RRT2_9ACTN</name>
<sequence>MSIRIRVSLVSVAVSIGASASLVPVGTAVAPVEAAETAEARVERTIKGKAITESSGLARSTYSRPVLFTHNDSGDSARVFAVSKAGRTRAVLRLKGASAVDWEDISTGPEHSVWVGDIGDNGRSREQITVYRFTEPKRLPRRGRTVKVATKKYTFTYPDRPRDAEALLVHPRTGRLFIVTKSAEGDPGIYRAPKKLSRSSTNTLKRIADAPLKITAGTFSPDGKTRVLSSYTTAYTYRKFAGRPASVTLPTRRQGESLEVNRRGTEVLLGSEGEKSPVLAIAMTTPPS</sequence>
<evidence type="ECO:0000256" key="1">
    <source>
        <dbReference type="SAM" id="SignalP"/>
    </source>
</evidence>
<accession>A0ABR9RRT2</accession>
<reference evidence="2 3" key="1">
    <citation type="submission" date="2020-10" db="EMBL/GenBank/DDBJ databases">
        <title>Nocardioides sp. isolated from sludge.</title>
        <authorList>
            <person name="Zhang X."/>
        </authorList>
    </citation>
    <scope>NUCLEOTIDE SEQUENCE [LARGE SCALE GENOMIC DNA]</scope>
    <source>
        <strain evidence="2 3">Y6</strain>
    </source>
</reference>
<comment type="caution">
    <text evidence="2">The sequence shown here is derived from an EMBL/GenBank/DDBJ whole genome shotgun (WGS) entry which is preliminary data.</text>
</comment>
<gene>
    <name evidence="2" type="ORF">IEQ44_06425</name>
</gene>
<organism evidence="2 3">
    <name type="scientific">Nocardioides malaquae</name>
    <dbReference type="NCBI Taxonomy" id="2773426"/>
    <lineage>
        <taxon>Bacteria</taxon>
        <taxon>Bacillati</taxon>
        <taxon>Actinomycetota</taxon>
        <taxon>Actinomycetes</taxon>
        <taxon>Propionibacteriales</taxon>
        <taxon>Nocardioidaceae</taxon>
        <taxon>Nocardioides</taxon>
    </lineage>
</organism>
<proteinExistence type="predicted"/>
<dbReference type="SUPFAM" id="SSF50956">
    <property type="entry name" value="Thermostable phytase (3-phytase)"/>
    <property type="match status" value="1"/>
</dbReference>